<sequence>MKFKTAALATLILGLLSACSSKNERAFVGGCVSMGASRENCSCAYEKVDAIHKIDSLNFGEIFGTEEHKKIQLAFAQSVVQCIKENGL</sequence>
<dbReference type="EMBL" id="JBHUEJ010000042">
    <property type="protein sequence ID" value="MFD1712377.1"/>
    <property type="molecule type" value="Genomic_DNA"/>
</dbReference>
<reference evidence="2" key="1">
    <citation type="journal article" date="2019" name="Int. J. Syst. Evol. Microbiol.">
        <title>The Global Catalogue of Microorganisms (GCM) 10K type strain sequencing project: providing services to taxonomists for standard genome sequencing and annotation.</title>
        <authorList>
            <consortium name="The Broad Institute Genomics Platform"/>
            <consortium name="The Broad Institute Genome Sequencing Center for Infectious Disease"/>
            <person name="Wu L."/>
            <person name="Ma J."/>
        </authorList>
    </citation>
    <scope>NUCLEOTIDE SEQUENCE [LARGE SCALE GENOMIC DNA]</scope>
    <source>
        <strain evidence="2">LMG 29247</strain>
    </source>
</reference>
<organism evidence="1 2">
    <name type="scientific">Ottowia flava</name>
    <dbReference type="NCBI Taxonomy" id="2675430"/>
    <lineage>
        <taxon>Bacteria</taxon>
        <taxon>Pseudomonadati</taxon>
        <taxon>Pseudomonadota</taxon>
        <taxon>Betaproteobacteria</taxon>
        <taxon>Burkholderiales</taxon>
        <taxon>Comamonadaceae</taxon>
        <taxon>Ottowia</taxon>
    </lineage>
</organism>
<evidence type="ECO:0000313" key="1">
    <source>
        <dbReference type="EMBL" id="MFD1712377.1"/>
    </source>
</evidence>
<evidence type="ECO:0008006" key="3">
    <source>
        <dbReference type="Google" id="ProtNLM"/>
    </source>
</evidence>
<dbReference type="PROSITE" id="PS51257">
    <property type="entry name" value="PROKAR_LIPOPROTEIN"/>
    <property type="match status" value="1"/>
</dbReference>
<gene>
    <name evidence="1" type="ORF">ACFSF0_17395</name>
</gene>
<dbReference type="RefSeq" id="WP_147915087.1">
    <property type="nucleotide sequence ID" value="NZ_JBHUEJ010000042.1"/>
</dbReference>
<keyword evidence="2" id="KW-1185">Reference proteome</keyword>
<comment type="caution">
    <text evidence="1">The sequence shown here is derived from an EMBL/GenBank/DDBJ whole genome shotgun (WGS) entry which is preliminary data.</text>
</comment>
<accession>A0ABW4KYZ1</accession>
<proteinExistence type="predicted"/>
<name>A0ABW4KYZ1_9BURK</name>
<evidence type="ECO:0000313" key="2">
    <source>
        <dbReference type="Proteomes" id="UP001597304"/>
    </source>
</evidence>
<dbReference type="Proteomes" id="UP001597304">
    <property type="component" value="Unassembled WGS sequence"/>
</dbReference>
<protein>
    <recommendedName>
        <fullName evidence="3">Lipoprotein</fullName>
    </recommendedName>
</protein>